<sequence length="346" mass="39094">MNFNIENTVSIMKKYLDIPSPAGYTDIAISECKKDFEKLGLDCKLTKKGGLIATLKGKDDENQITISAHMDTLGAMVKEITYDGKIKYHRIGGGCWDSVEGENCNIITRKNGHIRGTVTFKYASTHTYGQELAASERTGDTMLIRLDEEVNCKEDVLDLGVKVGDFIYMDTRFEYNKNGFIKSRYIDNKAAIAIVLELAKYFKTNNLKPEHTTNFYISNYEEVGHGLSKAIPEKTTELVSIDIAPIGDGQTSNEHSVCIVAKDKQTVYDSYLRFKLEDIAQEHNINYNIDLFNNYSSDSSQAIKWGEDLRFANIGPGVDTSHHYERTHIDAIENTFKLLVNYMLKN</sequence>
<dbReference type="PIRSF" id="PIRSF001123">
    <property type="entry name" value="PepA_GA"/>
    <property type="match status" value="1"/>
</dbReference>
<dbReference type="CDD" id="cd05657">
    <property type="entry name" value="M42_glucanase_like"/>
    <property type="match status" value="1"/>
</dbReference>
<keyword evidence="11" id="KW-1185">Reference proteome</keyword>
<dbReference type="RefSeq" id="WP_055342471.1">
    <property type="nucleotide sequence ID" value="NZ_CDNJ01000014.1"/>
</dbReference>
<dbReference type="GO" id="GO:0006508">
    <property type="term" value="P:proteolysis"/>
    <property type="evidence" value="ECO:0007669"/>
    <property type="project" value="UniProtKB-KW"/>
</dbReference>
<proteinExistence type="inferred from homology"/>
<dbReference type="InterPro" id="IPR051464">
    <property type="entry name" value="Peptidase_M42_aminopept"/>
</dbReference>
<dbReference type="EMBL" id="LN679998">
    <property type="protein sequence ID" value="CEJ74637.1"/>
    <property type="molecule type" value="Genomic_DNA"/>
</dbReference>
<comment type="cofactor">
    <cofactor evidence="8">
        <name>a divalent metal cation</name>
        <dbReference type="ChEBI" id="CHEBI:60240"/>
    </cofactor>
    <text evidence="8">Binds 2 divalent metal cations per subunit.</text>
</comment>
<feature type="binding site" evidence="8">
    <location>
        <position position="242"/>
    </location>
    <ligand>
        <name>Zn(2+)</name>
        <dbReference type="ChEBI" id="CHEBI:29105"/>
        <label>1</label>
    </ligand>
</feature>
<accession>A0A0A1SMG7</accession>
<dbReference type="EC" id="3.4.11.7" evidence="9 10"/>
<dbReference type="EMBL" id="CEKZ01000003">
    <property type="protein sequence ID" value="CEQ04520.1"/>
    <property type="molecule type" value="Genomic_DNA"/>
</dbReference>
<evidence type="ECO:0000313" key="9">
    <source>
        <dbReference type="EMBL" id="CEJ74637.1"/>
    </source>
</evidence>
<gene>
    <name evidence="10" type="primary">ysdC_3</name>
    <name evidence="9" type="ORF">ATCC9714_25251</name>
    <name evidence="10" type="ORF">R28058_22531</name>
</gene>
<feature type="binding site" evidence="8">
    <location>
        <position position="322"/>
    </location>
    <ligand>
        <name>Zn(2+)</name>
        <dbReference type="ChEBI" id="CHEBI:29105"/>
        <label>2</label>
    </ligand>
</feature>
<feature type="binding site" evidence="8">
    <location>
        <position position="69"/>
    </location>
    <ligand>
        <name>Zn(2+)</name>
        <dbReference type="ChEBI" id="CHEBI:29105"/>
        <label>1</label>
    </ligand>
</feature>
<feature type="active site" description="Proton acceptor" evidence="7">
    <location>
        <position position="221"/>
    </location>
</feature>
<protein>
    <submittedName>
        <fullName evidence="9 10">Glutamyl-aminopeptidase</fullName>
        <ecNumber evidence="10">3.4.11.-</ecNumber>
        <ecNumber evidence="9 10">3.4.11.7</ecNumber>
    </submittedName>
</protein>
<feature type="binding site" evidence="8">
    <location>
        <position position="222"/>
    </location>
    <ligand>
        <name>Zn(2+)</name>
        <dbReference type="ChEBI" id="CHEBI:29105"/>
        <label>2</label>
    </ligand>
</feature>
<reference evidence="9 11" key="1">
    <citation type="submission" date="2014-11" db="EMBL/GenBank/DDBJ databases">
        <authorList>
            <person name="Aslett M.A."/>
            <person name="De Silva N."/>
        </authorList>
    </citation>
    <scope>NUCLEOTIDE SEQUENCE [LARGE SCALE GENOMIC DNA]</scope>
    <source>
        <strain evidence="9 11">ATCC9714</strain>
    </source>
</reference>
<evidence type="ECO:0000256" key="1">
    <source>
        <dbReference type="ARBA" id="ARBA00006272"/>
    </source>
</evidence>
<dbReference type="Proteomes" id="UP000032811">
    <property type="component" value="Chromosome 1"/>
</dbReference>
<evidence type="ECO:0000256" key="5">
    <source>
        <dbReference type="ARBA" id="ARBA00022801"/>
    </source>
</evidence>
<dbReference type="SUPFAM" id="SSF53187">
    <property type="entry name" value="Zn-dependent exopeptidases"/>
    <property type="match status" value="1"/>
</dbReference>
<keyword evidence="4 8" id="KW-0479">Metal-binding</keyword>
<dbReference type="OrthoDB" id="361940at2"/>
<feature type="binding site" evidence="8">
    <location>
        <position position="187"/>
    </location>
    <ligand>
        <name>Zn(2+)</name>
        <dbReference type="ChEBI" id="CHEBI:29105"/>
        <label>2</label>
    </ligand>
</feature>
<dbReference type="EC" id="3.4.11.-" evidence="10"/>
<reference evidence="10 12" key="2">
    <citation type="submission" date="2015-01" db="EMBL/GenBank/DDBJ databases">
        <authorList>
            <person name="Aslett A.Martin."/>
            <person name="De Silva Nishadi"/>
        </authorList>
    </citation>
    <scope>NUCLEOTIDE SEQUENCE [LARGE SCALE GENOMIC DNA]</scope>
    <source>
        <strain evidence="10 12">R28058</strain>
    </source>
</reference>
<dbReference type="GeneID" id="97538351"/>
<dbReference type="GO" id="GO:0004230">
    <property type="term" value="F:glutamyl aminopeptidase activity"/>
    <property type="evidence" value="ECO:0007669"/>
    <property type="project" value="UniProtKB-EC"/>
</dbReference>
<evidence type="ECO:0000256" key="6">
    <source>
        <dbReference type="PIRNR" id="PIRNR001123"/>
    </source>
</evidence>
<dbReference type="GO" id="GO:0046872">
    <property type="term" value="F:metal ion binding"/>
    <property type="evidence" value="ECO:0007669"/>
    <property type="project" value="UniProtKB-UniRule"/>
</dbReference>
<dbReference type="Proteomes" id="UP000049127">
    <property type="component" value="Unassembled WGS sequence"/>
</dbReference>
<evidence type="ECO:0000313" key="12">
    <source>
        <dbReference type="Proteomes" id="UP000049127"/>
    </source>
</evidence>
<dbReference type="InterPro" id="IPR008007">
    <property type="entry name" value="Peptidase_M42"/>
</dbReference>
<evidence type="ECO:0000256" key="2">
    <source>
        <dbReference type="ARBA" id="ARBA00022438"/>
    </source>
</evidence>
<dbReference type="InterPro" id="IPR023367">
    <property type="entry name" value="Peptidase_M42_dom2"/>
</dbReference>
<keyword evidence="2 10" id="KW-0031">Aminopeptidase</keyword>
<evidence type="ECO:0000256" key="4">
    <source>
        <dbReference type="ARBA" id="ARBA00022723"/>
    </source>
</evidence>
<comment type="similarity">
    <text evidence="1 6">Belongs to the peptidase M42 family.</text>
</comment>
<evidence type="ECO:0000256" key="7">
    <source>
        <dbReference type="PIRSR" id="PIRSR001123-1"/>
    </source>
</evidence>
<keyword evidence="3" id="KW-0645">Protease</keyword>
<dbReference type="AlphaFoldDB" id="A0A0A1SMG7"/>
<dbReference type="SUPFAM" id="SSF101821">
    <property type="entry name" value="Aminopeptidase/glucanase lid domain"/>
    <property type="match status" value="1"/>
</dbReference>
<dbReference type="PANTHER" id="PTHR32481:SF7">
    <property type="entry name" value="AMINOPEPTIDASE YHFE-RELATED"/>
    <property type="match status" value="1"/>
</dbReference>
<name>A0A0A1SMG7_PARSO</name>
<feature type="binding site" evidence="8">
    <location>
        <position position="187"/>
    </location>
    <ligand>
        <name>Zn(2+)</name>
        <dbReference type="ChEBI" id="CHEBI:29105"/>
        <label>1</label>
    </ligand>
</feature>
<organism evidence="10 12">
    <name type="scientific">Paraclostridium sordellii</name>
    <name type="common">Clostridium sordellii</name>
    <dbReference type="NCBI Taxonomy" id="1505"/>
    <lineage>
        <taxon>Bacteria</taxon>
        <taxon>Bacillati</taxon>
        <taxon>Bacillota</taxon>
        <taxon>Clostridia</taxon>
        <taxon>Peptostreptococcales</taxon>
        <taxon>Peptostreptococcaceae</taxon>
        <taxon>Paraclostridium</taxon>
    </lineage>
</organism>
<keyword evidence="5 10" id="KW-0378">Hydrolase</keyword>
<evidence type="ECO:0000256" key="3">
    <source>
        <dbReference type="ARBA" id="ARBA00022670"/>
    </source>
</evidence>
<dbReference type="Pfam" id="PF05343">
    <property type="entry name" value="Peptidase_M42"/>
    <property type="match status" value="1"/>
</dbReference>
<dbReference type="PANTHER" id="PTHR32481">
    <property type="entry name" value="AMINOPEPTIDASE"/>
    <property type="match status" value="1"/>
</dbReference>
<dbReference type="Gene3D" id="2.40.30.40">
    <property type="entry name" value="Peptidase M42, domain 2"/>
    <property type="match status" value="1"/>
</dbReference>
<dbReference type="Gene3D" id="3.40.630.10">
    <property type="entry name" value="Zn peptidases"/>
    <property type="match status" value="1"/>
</dbReference>
<evidence type="ECO:0000313" key="11">
    <source>
        <dbReference type="Proteomes" id="UP000032811"/>
    </source>
</evidence>
<evidence type="ECO:0000313" key="10">
    <source>
        <dbReference type="EMBL" id="CEQ04520.1"/>
    </source>
</evidence>
<evidence type="ECO:0000256" key="8">
    <source>
        <dbReference type="PIRSR" id="PIRSR001123-2"/>
    </source>
</evidence>